<protein>
    <recommendedName>
        <fullName evidence="14">ATP-dependent permease MDL1, mitochondrial</fullName>
    </recommendedName>
</protein>
<evidence type="ECO:0000256" key="2">
    <source>
        <dbReference type="ARBA" id="ARBA00005580"/>
    </source>
</evidence>
<name>A0AAF0EN82_9BASI</name>
<evidence type="ECO:0000259" key="10">
    <source>
        <dbReference type="PROSITE" id="PS50893"/>
    </source>
</evidence>
<dbReference type="PROSITE" id="PS00211">
    <property type="entry name" value="ABC_TRANSPORTER_1"/>
    <property type="match status" value="1"/>
</dbReference>
<dbReference type="Proteomes" id="UP001213623">
    <property type="component" value="Chromosome 4"/>
</dbReference>
<dbReference type="GO" id="GO:0005743">
    <property type="term" value="C:mitochondrial inner membrane"/>
    <property type="evidence" value="ECO:0007669"/>
    <property type="project" value="TreeGrafter"/>
</dbReference>
<organism evidence="12 13">
    <name type="scientific">Malassezia nana</name>
    <dbReference type="NCBI Taxonomy" id="180528"/>
    <lineage>
        <taxon>Eukaryota</taxon>
        <taxon>Fungi</taxon>
        <taxon>Dikarya</taxon>
        <taxon>Basidiomycota</taxon>
        <taxon>Ustilaginomycotina</taxon>
        <taxon>Malasseziomycetes</taxon>
        <taxon>Malasseziales</taxon>
        <taxon>Malasseziaceae</taxon>
        <taxon>Malassezia</taxon>
    </lineage>
</organism>
<evidence type="ECO:0008006" key="14">
    <source>
        <dbReference type="Google" id="ProtNLM"/>
    </source>
</evidence>
<dbReference type="InterPro" id="IPR027417">
    <property type="entry name" value="P-loop_NTPase"/>
</dbReference>
<evidence type="ECO:0000259" key="11">
    <source>
        <dbReference type="PROSITE" id="PS50929"/>
    </source>
</evidence>
<feature type="transmembrane region" description="Helical" evidence="9">
    <location>
        <begin position="162"/>
        <end position="181"/>
    </location>
</feature>
<evidence type="ECO:0000256" key="1">
    <source>
        <dbReference type="ARBA" id="ARBA00004141"/>
    </source>
</evidence>
<keyword evidence="6 9" id="KW-1133">Transmembrane helix</keyword>
<keyword evidence="7 9" id="KW-0472">Membrane</keyword>
<keyword evidence="4" id="KW-0547">Nucleotide-binding</keyword>
<dbReference type="GO" id="GO:0005524">
    <property type="term" value="F:ATP binding"/>
    <property type="evidence" value="ECO:0007669"/>
    <property type="project" value="UniProtKB-KW"/>
</dbReference>
<feature type="transmembrane region" description="Helical" evidence="9">
    <location>
        <begin position="388"/>
        <end position="409"/>
    </location>
</feature>
<dbReference type="FunFam" id="1.20.1560.10:FF:000085">
    <property type="entry name" value="Probable ATP-binding cassette (ABC) transporter"/>
    <property type="match status" value="1"/>
</dbReference>
<dbReference type="Pfam" id="PF00005">
    <property type="entry name" value="ABC_tran"/>
    <property type="match status" value="1"/>
</dbReference>
<dbReference type="InterPro" id="IPR036640">
    <property type="entry name" value="ABC1_TM_sf"/>
</dbReference>
<feature type="domain" description="ABC transmembrane type-1" evidence="11">
    <location>
        <begin position="124"/>
        <end position="411"/>
    </location>
</feature>
<keyword evidence="3 9" id="KW-0812">Transmembrane</keyword>
<comment type="similarity">
    <text evidence="2">Belongs to the ABC transporter superfamily. ABCB family. Mitochondrial peptide exporter (TC 3.A.1.212) subfamily.</text>
</comment>
<dbReference type="GO" id="GO:0016887">
    <property type="term" value="F:ATP hydrolysis activity"/>
    <property type="evidence" value="ECO:0007669"/>
    <property type="project" value="InterPro"/>
</dbReference>
<proteinExistence type="inferred from homology"/>
<dbReference type="EMBL" id="CP119895">
    <property type="protein sequence ID" value="WFD27719.1"/>
    <property type="molecule type" value="Genomic_DNA"/>
</dbReference>
<reference evidence="12" key="1">
    <citation type="submission" date="2023-03" db="EMBL/GenBank/DDBJ databases">
        <title>Mating type loci evolution in Malassezia.</title>
        <authorList>
            <person name="Coelho M.A."/>
        </authorList>
    </citation>
    <scope>NUCLEOTIDE SEQUENCE</scope>
    <source>
        <strain evidence="12">CBS 9557</strain>
    </source>
</reference>
<dbReference type="PROSITE" id="PS50929">
    <property type="entry name" value="ABC_TM1F"/>
    <property type="match status" value="1"/>
</dbReference>
<dbReference type="Gene3D" id="3.40.50.300">
    <property type="entry name" value="P-loop containing nucleotide triphosphate hydrolases"/>
    <property type="match status" value="1"/>
</dbReference>
<accession>A0AAF0EN82</accession>
<comment type="subcellular location">
    <subcellularLocation>
        <location evidence="1">Membrane</location>
        <topology evidence="1">Multi-pass membrane protein</topology>
    </subcellularLocation>
</comment>
<feature type="transmembrane region" description="Helical" evidence="9">
    <location>
        <begin position="346"/>
        <end position="368"/>
    </location>
</feature>
<dbReference type="InterPro" id="IPR011527">
    <property type="entry name" value="ABC1_TM_dom"/>
</dbReference>
<dbReference type="PANTHER" id="PTHR43394">
    <property type="entry name" value="ATP-DEPENDENT PERMEASE MDL1, MITOCHONDRIAL"/>
    <property type="match status" value="1"/>
</dbReference>
<dbReference type="SMART" id="SM00382">
    <property type="entry name" value="AAA"/>
    <property type="match status" value="1"/>
</dbReference>
<feature type="region of interest" description="Disordered" evidence="8">
    <location>
        <begin position="51"/>
        <end position="79"/>
    </location>
</feature>
<dbReference type="GO" id="GO:0015421">
    <property type="term" value="F:ABC-type oligopeptide transporter activity"/>
    <property type="evidence" value="ECO:0007669"/>
    <property type="project" value="TreeGrafter"/>
</dbReference>
<sequence length="829" mass="88831">MALLARAWVPRMLPPTRLLLSTQACVGRGSIPLPVLPRVCVAPPVRCIHARGVPPSPARRPETEAKAARPPASGSNRSPGALAQVWATLRDMMSARTRGVVSASRFPTVQRLVALMYPEYRGMALAMFLLLVASGVSLSVPFTIGKVVDFFSSPDATLPMGLSMPTVALLLLGVFAMGAVARASANIMLELAGVRVIQRVRERAFSSALRQEVAFADQGAGDTVSRINMDCNMVGEAITTDLADGLRSALTVAAACSAMFYISTKLTLVMMAVIPPAALGASIYGRYLRHLTNRTQEAVGSMTRTAEERLSPPAFRTITAFNTQATESARFRDQVGKIAALQTKEAYAGGIFHSGLGFVGNCAIVTLLTYGGHLVSLGQLTVGDLTSLLMYTAYLGGGIMLMTSFFTSLMKGMGAGARVFGLLDRTPGIPLGQGRALHAAQIDVRGAHIRFDDVHFRYPTRPETPILQGVNLDIRPGTSVALVGTSGAGKSSVHALMMRFYEPDAGVISVDGQDIRTFTPESLRSIMALVPQEPVLFEGTIADNICYGTPNATRADMERAARAAHCTEFIEALPQGFDTHVGPRELSGGQRQRIAIARALVRDPRVLLLDEATSALDSASELLINEAITSIIEQGRTTVWIVAHRLSTIRAADTILLLQDGCIVEAGSFSQLDQPGTRFRALMQSQLQAPAPSSASWPTGRRAYSTRRHIPAAPTWSVDEALRAALEREHRAPLLDRAQLERLHRLAALEPPATPEAMDQLRAELEPLVAMLHLALNIGSLDPCVSASPPITALHGEALEACRESDTQPLPKRTLEGGGGRWHAGFFVA</sequence>
<dbReference type="Gene3D" id="1.20.1560.10">
    <property type="entry name" value="ABC transporter type 1, transmembrane domain"/>
    <property type="match status" value="1"/>
</dbReference>
<evidence type="ECO:0000256" key="8">
    <source>
        <dbReference type="SAM" id="MobiDB-lite"/>
    </source>
</evidence>
<dbReference type="PANTHER" id="PTHR43394:SF1">
    <property type="entry name" value="ATP-BINDING CASSETTE SUB-FAMILY B MEMBER 10, MITOCHONDRIAL"/>
    <property type="match status" value="1"/>
</dbReference>
<evidence type="ECO:0000313" key="12">
    <source>
        <dbReference type="EMBL" id="WFD27719.1"/>
    </source>
</evidence>
<dbReference type="InterPro" id="IPR003593">
    <property type="entry name" value="AAA+_ATPase"/>
</dbReference>
<dbReference type="InterPro" id="IPR003439">
    <property type="entry name" value="ABC_transporter-like_ATP-bd"/>
</dbReference>
<evidence type="ECO:0000256" key="7">
    <source>
        <dbReference type="ARBA" id="ARBA00023136"/>
    </source>
</evidence>
<feature type="transmembrane region" description="Helical" evidence="9">
    <location>
        <begin position="268"/>
        <end position="287"/>
    </location>
</feature>
<feature type="domain" description="ABC transporter" evidence="10">
    <location>
        <begin position="449"/>
        <end position="685"/>
    </location>
</feature>
<gene>
    <name evidence="12" type="ORF">MNAN1_002724</name>
</gene>
<dbReference type="AlphaFoldDB" id="A0AAF0EN82"/>
<dbReference type="CDD" id="cd03249">
    <property type="entry name" value="ABC_MTABC3_MDL1_MDL2"/>
    <property type="match status" value="1"/>
</dbReference>
<dbReference type="PROSITE" id="PS50893">
    <property type="entry name" value="ABC_TRANSPORTER_2"/>
    <property type="match status" value="1"/>
</dbReference>
<feature type="transmembrane region" description="Helical" evidence="9">
    <location>
        <begin position="120"/>
        <end position="142"/>
    </location>
</feature>
<evidence type="ECO:0000256" key="6">
    <source>
        <dbReference type="ARBA" id="ARBA00022989"/>
    </source>
</evidence>
<dbReference type="CDD" id="cd18573">
    <property type="entry name" value="ABC_6TM_ABCB10_like"/>
    <property type="match status" value="1"/>
</dbReference>
<dbReference type="Pfam" id="PF00664">
    <property type="entry name" value="ABC_membrane"/>
    <property type="match status" value="1"/>
</dbReference>
<evidence type="ECO:0000313" key="13">
    <source>
        <dbReference type="Proteomes" id="UP001213623"/>
    </source>
</evidence>
<dbReference type="SUPFAM" id="SSF52540">
    <property type="entry name" value="P-loop containing nucleoside triphosphate hydrolases"/>
    <property type="match status" value="1"/>
</dbReference>
<evidence type="ECO:0000256" key="3">
    <source>
        <dbReference type="ARBA" id="ARBA00022692"/>
    </source>
</evidence>
<evidence type="ECO:0000256" key="9">
    <source>
        <dbReference type="SAM" id="Phobius"/>
    </source>
</evidence>
<dbReference type="InterPro" id="IPR039421">
    <property type="entry name" value="Type_1_exporter"/>
</dbReference>
<dbReference type="InterPro" id="IPR017871">
    <property type="entry name" value="ABC_transporter-like_CS"/>
</dbReference>
<keyword evidence="13" id="KW-1185">Reference proteome</keyword>
<dbReference type="GO" id="GO:0090374">
    <property type="term" value="P:oligopeptide export from mitochondrion"/>
    <property type="evidence" value="ECO:0007669"/>
    <property type="project" value="TreeGrafter"/>
</dbReference>
<evidence type="ECO:0000256" key="4">
    <source>
        <dbReference type="ARBA" id="ARBA00022741"/>
    </source>
</evidence>
<evidence type="ECO:0000256" key="5">
    <source>
        <dbReference type="ARBA" id="ARBA00022840"/>
    </source>
</evidence>
<dbReference type="SUPFAM" id="SSF90123">
    <property type="entry name" value="ABC transporter transmembrane region"/>
    <property type="match status" value="1"/>
</dbReference>
<keyword evidence="5" id="KW-0067">ATP-binding</keyword>
<dbReference type="FunFam" id="3.40.50.300:FF:000218">
    <property type="entry name" value="Multidrug ABC transporter ATP-binding protein"/>
    <property type="match status" value="1"/>
</dbReference>